<proteinExistence type="inferred from homology"/>
<evidence type="ECO:0000313" key="12">
    <source>
        <dbReference type="Proteomes" id="UP001564408"/>
    </source>
</evidence>
<keyword evidence="7 10" id="KW-0238">DNA-binding</keyword>
<dbReference type="EC" id="3.1.-.-" evidence="10"/>
<keyword evidence="12" id="KW-1185">Reference proteome</keyword>
<dbReference type="HAMAP" id="MF_01470">
    <property type="entry name" value="Cas1"/>
    <property type="match status" value="1"/>
</dbReference>
<dbReference type="GO" id="GO:0004519">
    <property type="term" value="F:endonuclease activity"/>
    <property type="evidence" value="ECO:0007669"/>
    <property type="project" value="UniProtKB-KW"/>
</dbReference>
<comment type="subunit">
    <text evidence="9 10">Homodimer, forms a heterotetramer with a Cas2 homodimer.</text>
</comment>
<organism evidence="11 12">
    <name type="scientific">Thioalkalicoccus limnaeus</name>
    <dbReference type="NCBI Taxonomy" id="120681"/>
    <lineage>
        <taxon>Bacteria</taxon>
        <taxon>Pseudomonadati</taxon>
        <taxon>Pseudomonadota</taxon>
        <taxon>Gammaproteobacteria</taxon>
        <taxon>Chromatiales</taxon>
        <taxon>Chromatiaceae</taxon>
        <taxon>Thioalkalicoccus</taxon>
    </lineage>
</organism>
<dbReference type="NCBIfam" id="TIGR00287">
    <property type="entry name" value="cas1"/>
    <property type="match status" value="1"/>
</dbReference>
<dbReference type="Gene3D" id="3.100.10.20">
    <property type="entry name" value="CRISPR-associated endonuclease Cas1, N-terminal domain"/>
    <property type="match status" value="1"/>
</dbReference>
<dbReference type="PANTHER" id="PTHR34353">
    <property type="entry name" value="CRISPR-ASSOCIATED ENDONUCLEASE CAS1 1"/>
    <property type="match status" value="1"/>
</dbReference>
<evidence type="ECO:0000256" key="9">
    <source>
        <dbReference type="ARBA" id="ARBA00038592"/>
    </source>
</evidence>
<name>A0ABV4BGG0_9GAMM</name>
<comment type="function">
    <text evidence="10">CRISPR (clustered regularly interspaced short palindromic repeat), is an adaptive immune system that provides protection against mobile genetic elements (viruses, transposable elements and conjugative plasmids). CRISPR clusters contain spacers, sequences complementary to antecedent mobile elements, and target invading nucleic acids. CRISPR clusters are transcribed and processed into CRISPR RNA (crRNA). Acts as a dsDNA endonuclease. Involved in the integration of spacer DNA into the CRISPR cassette.</text>
</comment>
<evidence type="ECO:0000256" key="6">
    <source>
        <dbReference type="ARBA" id="ARBA00023118"/>
    </source>
</evidence>
<accession>A0ABV4BGG0</accession>
<gene>
    <name evidence="10 11" type="primary">cas1</name>
    <name evidence="11" type="ORF">ABC977_14550</name>
</gene>
<keyword evidence="3 10" id="KW-0255">Endonuclease</keyword>
<dbReference type="CDD" id="cd09634">
    <property type="entry name" value="Cas1_I-II-III"/>
    <property type="match status" value="1"/>
</dbReference>
<dbReference type="InterPro" id="IPR050646">
    <property type="entry name" value="Cas1"/>
</dbReference>
<evidence type="ECO:0000256" key="1">
    <source>
        <dbReference type="ARBA" id="ARBA00022722"/>
    </source>
</evidence>
<feature type="binding site" evidence="10">
    <location>
        <position position="243"/>
    </location>
    <ligand>
        <name>Mn(2+)</name>
        <dbReference type="ChEBI" id="CHEBI:29035"/>
    </ligand>
</feature>
<evidence type="ECO:0000313" key="11">
    <source>
        <dbReference type="EMBL" id="MEY6433623.1"/>
    </source>
</evidence>
<sequence length="325" mass="36127">MTTLYLDRRDLALKLEGQALAIYADNARQTTVPLHLLERIVMRSSVSVQSGALARLADGGVSVLLFGGWNGSKVAALLGPGHNDAVRRIGQYRCYDDPEWCRDWSRRLVLAKVQGQSRLIQRAIIQRPDRRHPLTETHRRLKTIRARLRGETALSIDSLRGLEGAAAAAHFAGLAVLLPESLGFAGRNRRPPRDPFNAVLSLGYTLLHHEATRACHVAGLDPAIGYFHEPAFGRASLAADLIEPLRPRLDGWAWEQFRTRTLTADHFVRDGSACLLGKAGRGHFFRAYEPFARPARRWLRRVTTRVAAHLGQVGQGPSDHRGQTE</sequence>
<comment type="cofactor">
    <cofactor evidence="10">
        <name>Mg(2+)</name>
        <dbReference type="ChEBI" id="CHEBI:18420"/>
    </cofactor>
    <cofactor evidence="10">
        <name>Mn(2+)</name>
        <dbReference type="ChEBI" id="CHEBI:29035"/>
    </cofactor>
</comment>
<feature type="binding site" evidence="10">
    <location>
        <position position="163"/>
    </location>
    <ligand>
        <name>Mn(2+)</name>
        <dbReference type="ChEBI" id="CHEBI:29035"/>
    </ligand>
</feature>
<keyword evidence="2 10" id="KW-0479">Metal-binding</keyword>
<dbReference type="PANTHER" id="PTHR34353:SF2">
    <property type="entry name" value="CRISPR-ASSOCIATED ENDONUCLEASE CAS1 1"/>
    <property type="match status" value="1"/>
</dbReference>
<keyword evidence="6 10" id="KW-0051">Antiviral defense</keyword>
<dbReference type="EMBL" id="JBDKXB010000025">
    <property type="protein sequence ID" value="MEY6433623.1"/>
    <property type="molecule type" value="Genomic_DNA"/>
</dbReference>
<protein>
    <recommendedName>
        <fullName evidence="10">CRISPR-associated endonuclease Cas1</fullName>
        <ecNumber evidence="10">3.1.-.-</ecNumber>
    </recommendedName>
</protein>
<evidence type="ECO:0000256" key="4">
    <source>
        <dbReference type="ARBA" id="ARBA00022801"/>
    </source>
</evidence>
<keyword evidence="1 10" id="KW-0540">Nuclease</keyword>
<dbReference type="Pfam" id="PF01867">
    <property type="entry name" value="Cas_Cas1"/>
    <property type="match status" value="1"/>
</dbReference>
<dbReference type="InterPro" id="IPR042211">
    <property type="entry name" value="CRISPR-assoc_Cas1_N"/>
</dbReference>
<evidence type="ECO:0000256" key="3">
    <source>
        <dbReference type="ARBA" id="ARBA00022759"/>
    </source>
</evidence>
<feature type="binding site" evidence="10">
    <location>
        <position position="228"/>
    </location>
    <ligand>
        <name>Mn(2+)</name>
        <dbReference type="ChEBI" id="CHEBI:29035"/>
    </ligand>
</feature>
<evidence type="ECO:0000256" key="2">
    <source>
        <dbReference type="ARBA" id="ARBA00022723"/>
    </source>
</evidence>
<dbReference type="RefSeq" id="WP_369668010.1">
    <property type="nucleotide sequence ID" value="NZ_JBDKXB010000025.1"/>
</dbReference>
<dbReference type="InterPro" id="IPR042206">
    <property type="entry name" value="CRISPR-assoc_Cas1_C"/>
</dbReference>
<evidence type="ECO:0000256" key="7">
    <source>
        <dbReference type="ARBA" id="ARBA00023125"/>
    </source>
</evidence>
<evidence type="ECO:0000256" key="5">
    <source>
        <dbReference type="ARBA" id="ARBA00022842"/>
    </source>
</evidence>
<dbReference type="InterPro" id="IPR002729">
    <property type="entry name" value="CRISPR-assoc_Cas1"/>
</dbReference>
<keyword evidence="5 10" id="KW-0460">Magnesium</keyword>
<dbReference type="Proteomes" id="UP001564408">
    <property type="component" value="Unassembled WGS sequence"/>
</dbReference>
<dbReference type="Gene3D" id="1.20.120.920">
    <property type="entry name" value="CRISPR-associated endonuclease Cas1, C-terminal domain"/>
    <property type="match status" value="1"/>
</dbReference>
<comment type="caution">
    <text evidence="11">The sequence shown here is derived from an EMBL/GenBank/DDBJ whole genome shotgun (WGS) entry which is preliminary data.</text>
</comment>
<keyword evidence="8 10" id="KW-0464">Manganese</keyword>
<reference evidence="11 12" key="1">
    <citation type="submission" date="2024-05" db="EMBL/GenBank/DDBJ databases">
        <title>Genome Sequence and Characterization of the New Strain Purple Sulfur Bacterium of Genus Thioalkalicoccus.</title>
        <authorList>
            <person name="Bryantseva I.A."/>
            <person name="Kyndt J.A."/>
            <person name="Imhoff J.F."/>
        </authorList>
    </citation>
    <scope>NUCLEOTIDE SEQUENCE [LARGE SCALE GENOMIC DNA]</scope>
    <source>
        <strain evidence="11 12">Um2</strain>
    </source>
</reference>
<evidence type="ECO:0000256" key="8">
    <source>
        <dbReference type="ARBA" id="ARBA00023211"/>
    </source>
</evidence>
<evidence type="ECO:0000256" key="10">
    <source>
        <dbReference type="HAMAP-Rule" id="MF_01470"/>
    </source>
</evidence>
<keyword evidence="4 10" id="KW-0378">Hydrolase</keyword>
<comment type="similarity">
    <text evidence="10">Belongs to the CRISPR-associated endonuclease Cas1 family.</text>
</comment>